<evidence type="ECO:0000313" key="3">
    <source>
        <dbReference type="Proteomes" id="UP000009131"/>
    </source>
</evidence>
<feature type="region of interest" description="Disordered" evidence="1">
    <location>
        <begin position="635"/>
        <end position="697"/>
    </location>
</feature>
<name>G7E251_MIXOS</name>
<dbReference type="HOGENOM" id="CLU_395385_0_0_1"/>
<feature type="compositionally biased region" description="Basic and acidic residues" evidence="1">
    <location>
        <begin position="374"/>
        <end position="385"/>
    </location>
</feature>
<feature type="compositionally biased region" description="Acidic residues" evidence="1">
    <location>
        <begin position="447"/>
        <end position="460"/>
    </location>
</feature>
<dbReference type="Proteomes" id="UP000009131">
    <property type="component" value="Unassembled WGS sequence"/>
</dbReference>
<feature type="compositionally biased region" description="Acidic residues" evidence="1">
    <location>
        <begin position="537"/>
        <end position="549"/>
    </location>
</feature>
<feature type="compositionally biased region" description="Low complexity" evidence="1">
    <location>
        <begin position="41"/>
        <end position="65"/>
    </location>
</feature>
<feature type="compositionally biased region" description="Pro residues" evidence="1">
    <location>
        <begin position="669"/>
        <end position="680"/>
    </location>
</feature>
<proteinExistence type="predicted"/>
<reference evidence="2 3" key="1">
    <citation type="journal article" date="2011" name="J. Gen. Appl. Microbiol.">
        <title>Draft genome sequencing of the enigmatic basidiomycete Mixia osmundae.</title>
        <authorList>
            <person name="Nishida H."/>
            <person name="Nagatsuka Y."/>
            <person name="Sugiyama J."/>
        </authorList>
    </citation>
    <scope>NUCLEOTIDE SEQUENCE [LARGE SCALE GENOMIC DNA]</scope>
    <source>
        <strain evidence="3">CBS 9802 / IAM 14324 / JCM 22182 / KY 12970</strain>
    </source>
</reference>
<feature type="region of interest" description="Disordered" evidence="1">
    <location>
        <begin position="20"/>
        <end position="222"/>
    </location>
</feature>
<keyword evidence="3" id="KW-1185">Reference proteome</keyword>
<dbReference type="RefSeq" id="XP_014565358.1">
    <property type="nucleotide sequence ID" value="XM_014709872.1"/>
</dbReference>
<sequence>MADEPPKALSLKERIALLNKAQADASAPTPAPAAPRRPVKKWAPPAASTPASAPSAPSMASNAASVDAGEPQGDRGSLKDRIAALQGLAIPAPGDKPARRQPDVPTPADPTAEALSPDTDAPADRVQTPLTPLPPPKGEGVEQAAALPLPPSKQDTLEPSAELAVPPNADARPIPTSVVLPAMPKRAAPPRRKVPAPKPSPDPDISANDLPATTEASGVDGATLVQPEAYEAMAAEQVEPVPTQTNESAAEEESDAERRARIASRMAALGGHRIGLAPPPPSKKPMLPADPAADPTETESQGMQTDAPQPTTRSLEERMAAMGGQRMGMLPVPSRPSAAVPDSSVEPPSTSQQDDQAPTSQSVAEDATAVPHADIARGDIGEHADSSLQEAPVEEAQPLLDASTQHIDEAGKQEDIEDLDGEIAHAAHAPPRELPAPPADHVSSVADPDETVELADDETALTDVRDEAAIDQLPEIIDEEEPLDLEAPVQPSALSTAEVPPHAPRHLPPPPPANEDEHTEGSSSAVEGSVAPVTAMSEEDVTAEPEAAQEESVSLDAPLAEPTAAINHPMRALPSLPAEPQDISAHESSLNLSEEPDELHQDSEPALSAEEEELKRRQAIAARMAALGGVKMGVMPMRANSKRQASQDEPVSPVRSVRGDAVLQQVMSSPPPARAPPPPVSGADDDDHDDITMHEAQ</sequence>
<dbReference type="InParanoid" id="G7E251"/>
<gene>
    <name evidence="2" type="primary">Mo03585</name>
    <name evidence="2" type="ORF">E5Q_03585</name>
</gene>
<comment type="caution">
    <text evidence="2">The sequence shown here is derived from an EMBL/GenBank/DDBJ whole genome shotgun (WGS) entry which is preliminary data.</text>
</comment>
<feature type="region of interest" description="Disordered" evidence="1">
    <location>
        <begin position="236"/>
        <end position="616"/>
    </location>
</feature>
<reference evidence="2 3" key="2">
    <citation type="journal article" date="2012" name="Open Biol.">
        <title>Characteristics of nucleosomes and linker DNA regions on the genome of the basidiomycete Mixia osmundae revealed by mono- and dinucleosome mapping.</title>
        <authorList>
            <person name="Nishida H."/>
            <person name="Kondo S."/>
            <person name="Matsumoto T."/>
            <person name="Suzuki Y."/>
            <person name="Yoshikawa H."/>
            <person name="Taylor T.D."/>
            <person name="Sugiyama J."/>
        </authorList>
    </citation>
    <scope>NUCLEOTIDE SEQUENCE [LARGE SCALE GENOMIC DNA]</scope>
    <source>
        <strain evidence="3">CBS 9802 / IAM 14324 / JCM 22182 / KY 12970</strain>
    </source>
</reference>
<dbReference type="AlphaFoldDB" id="G7E251"/>
<dbReference type="OMA" id="IHLKMSC"/>
<accession>G7E251</accession>
<feature type="compositionally biased region" description="Polar residues" evidence="1">
    <location>
        <begin position="346"/>
        <end position="363"/>
    </location>
</feature>
<evidence type="ECO:0000313" key="2">
    <source>
        <dbReference type="EMBL" id="GAA96911.1"/>
    </source>
</evidence>
<organism evidence="2 3">
    <name type="scientific">Mixia osmundae (strain CBS 9802 / IAM 14324 / JCM 22182 / KY 12970)</name>
    <dbReference type="NCBI Taxonomy" id="764103"/>
    <lineage>
        <taxon>Eukaryota</taxon>
        <taxon>Fungi</taxon>
        <taxon>Dikarya</taxon>
        <taxon>Basidiomycota</taxon>
        <taxon>Pucciniomycotina</taxon>
        <taxon>Mixiomycetes</taxon>
        <taxon>Mixiales</taxon>
        <taxon>Mixiaceae</taxon>
        <taxon>Mixia</taxon>
    </lineage>
</organism>
<evidence type="ECO:0000256" key="1">
    <source>
        <dbReference type="SAM" id="MobiDB-lite"/>
    </source>
</evidence>
<protein>
    <submittedName>
        <fullName evidence="2">Uncharacterized protein</fullName>
    </submittedName>
</protein>
<dbReference type="EMBL" id="BABT02000110">
    <property type="protein sequence ID" value="GAA96911.1"/>
    <property type="molecule type" value="Genomic_DNA"/>
</dbReference>
<feature type="compositionally biased region" description="Polar residues" evidence="1">
    <location>
        <begin position="298"/>
        <end position="313"/>
    </location>
</feature>
<feature type="compositionally biased region" description="Low complexity" evidence="1">
    <location>
        <begin position="320"/>
        <end position="329"/>
    </location>
</feature>
<feature type="compositionally biased region" description="Basic and acidic residues" evidence="1">
    <location>
        <begin position="72"/>
        <end position="82"/>
    </location>
</feature>